<dbReference type="Pfam" id="PF04030">
    <property type="entry name" value="ALO"/>
    <property type="match status" value="1"/>
</dbReference>
<feature type="chain" id="PRO_5043766288" description="FAD-binding PCMH-type domain-containing protein" evidence="4">
    <location>
        <begin position="26"/>
        <end position="693"/>
    </location>
</feature>
<evidence type="ECO:0000256" key="3">
    <source>
        <dbReference type="ARBA" id="ARBA00023002"/>
    </source>
</evidence>
<evidence type="ECO:0000256" key="2">
    <source>
        <dbReference type="ARBA" id="ARBA00005147"/>
    </source>
</evidence>
<comment type="pathway">
    <text evidence="2">Cofactor biosynthesis; L-ascorbate biosynthesis.</text>
</comment>
<dbReference type="InterPro" id="IPR036318">
    <property type="entry name" value="FAD-bd_PCMH-like_sf"/>
</dbReference>
<protein>
    <recommendedName>
        <fullName evidence="5">FAD-binding PCMH-type domain-containing protein</fullName>
    </recommendedName>
</protein>
<comment type="cofactor">
    <cofactor evidence="1">
        <name>FAD</name>
        <dbReference type="ChEBI" id="CHEBI:57692"/>
    </cofactor>
</comment>
<dbReference type="GO" id="GO:0003885">
    <property type="term" value="F:D-arabinono-1,4-lactone oxidase activity"/>
    <property type="evidence" value="ECO:0007669"/>
    <property type="project" value="InterPro"/>
</dbReference>
<evidence type="ECO:0000256" key="4">
    <source>
        <dbReference type="SAM" id="SignalP"/>
    </source>
</evidence>
<keyword evidence="3" id="KW-0560">Oxidoreductase</keyword>
<dbReference type="SUPFAM" id="SSF56176">
    <property type="entry name" value="FAD-binding/transporter-associated domain-like"/>
    <property type="match status" value="1"/>
</dbReference>
<evidence type="ECO:0000313" key="6">
    <source>
        <dbReference type="EMBL" id="KAK9836979.1"/>
    </source>
</evidence>
<comment type="caution">
    <text evidence="6">The sequence shown here is derived from an EMBL/GenBank/DDBJ whole genome shotgun (WGS) entry which is preliminary data.</text>
</comment>
<evidence type="ECO:0000259" key="5">
    <source>
        <dbReference type="PROSITE" id="PS51387"/>
    </source>
</evidence>
<evidence type="ECO:0000256" key="1">
    <source>
        <dbReference type="ARBA" id="ARBA00001974"/>
    </source>
</evidence>
<keyword evidence="7" id="KW-1185">Reference proteome</keyword>
<sequence length="693" mass="73356">MGARSACALLLCLVALHGVRRMAQALPYTSLTDYGLKSLSAETYVNDSSLGISASLGGLSPSDLLQNQPDWERVADYTQRWATSLAAQKPSSPSEQERLLSGLLAVWLTAAASAGIALPGATAPGAVPSLQPQASASNHLIQLMPPFLGDLMLAPQLATLNDGRWGTLDGHLAWQNWGGSVAPARVGKLLVPRTADEVAAAVAAASAAGRRVRAVGKGHTWTPMFFDSDGNTDVVFTTLLRLPSGERIEMAGHSASGAPLVRVSAGVTVGELAQFVTDHATELGNAALPSDTVIESVRYGGVVSTGSHGTARDFGSVPDFVESLTIVDGRGQLVAYNASHSFFDQARTAFGLMGVITELTLRLASVEREPDKLFVMVTYSYDAMGDLFGTAGSPAKLKALAEAYDSIELFWYPLNNASAKGFQPATWDPYADRLMVYMTQRAAAPPEGPQPEPYSSKPNVAANLETYLGAVATHVGAQTGKLAVQVVAPLAIVQTLQSLINRPGLKTLPAAIHYGRNAIDQFKVWELEMYFRVDAAFAVPFAAWNAAVVIAKDTLVTTGSNVLNVALEARFLAQSTATMSPAYSTDSALFFCIGVLAAENTPGWAEFQQRIFAAWTSLAGASAPPKPHWAKWTDVGPSSGGKEETYGSGLSAIDTYAQRVFADQIADFRPAVAAADPKGVFRNVWLTEMFGLA</sequence>
<dbReference type="GO" id="GO:0016020">
    <property type="term" value="C:membrane"/>
    <property type="evidence" value="ECO:0007669"/>
    <property type="project" value="InterPro"/>
</dbReference>
<dbReference type="Proteomes" id="UP001445335">
    <property type="component" value="Unassembled WGS sequence"/>
</dbReference>
<proteinExistence type="predicted"/>
<reference evidence="6 7" key="1">
    <citation type="journal article" date="2024" name="Nat. Commun.">
        <title>Phylogenomics reveals the evolutionary origins of lichenization in chlorophyte algae.</title>
        <authorList>
            <person name="Puginier C."/>
            <person name="Libourel C."/>
            <person name="Otte J."/>
            <person name="Skaloud P."/>
            <person name="Haon M."/>
            <person name="Grisel S."/>
            <person name="Petersen M."/>
            <person name="Berrin J.G."/>
            <person name="Delaux P.M."/>
            <person name="Dal Grande F."/>
            <person name="Keller J."/>
        </authorList>
    </citation>
    <scope>NUCLEOTIDE SEQUENCE [LARGE SCALE GENOMIC DNA]</scope>
    <source>
        <strain evidence="6 7">SAG 245.80</strain>
    </source>
</reference>
<dbReference type="Gene3D" id="3.30.465.10">
    <property type="match status" value="1"/>
</dbReference>
<dbReference type="Pfam" id="PF01565">
    <property type="entry name" value="FAD_binding_4"/>
    <property type="match status" value="1"/>
</dbReference>
<dbReference type="InterPro" id="IPR007173">
    <property type="entry name" value="ALO_C"/>
</dbReference>
<gene>
    <name evidence="6" type="ORF">WJX81_004257</name>
</gene>
<dbReference type="InterPro" id="IPR016169">
    <property type="entry name" value="FAD-bd_PCMH_sub2"/>
</dbReference>
<dbReference type="AlphaFoldDB" id="A0AAW1RTG6"/>
<dbReference type="GO" id="GO:0071949">
    <property type="term" value="F:FAD binding"/>
    <property type="evidence" value="ECO:0007669"/>
    <property type="project" value="InterPro"/>
</dbReference>
<evidence type="ECO:0000313" key="7">
    <source>
        <dbReference type="Proteomes" id="UP001445335"/>
    </source>
</evidence>
<keyword evidence="4" id="KW-0732">Signal</keyword>
<feature type="domain" description="FAD-binding PCMH-type" evidence="5">
    <location>
        <begin position="178"/>
        <end position="366"/>
    </location>
</feature>
<dbReference type="InterPro" id="IPR006094">
    <property type="entry name" value="Oxid_FAD_bind_N"/>
</dbReference>
<dbReference type="EMBL" id="JALJOU010000024">
    <property type="protein sequence ID" value="KAK9836979.1"/>
    <property type="molecule type" value="Genomic_DNA"/>
</dbReference>
<dbReference type="Gene3D" id="3.30.70.2520">
    <property type="match status" value="1"/>
</dbReference>
<dbReference type="Gene3D" id="3.30.43.10">
    <property type="entry name" value="Uridine Diphospho-n-acetylenolpyruvylglucosamine Reductase, domain 2"/>
    <property type="match status" value="1"/>
</dbReference>
<dbReference type="PROSITE" id="PS51387">
    <property type="entry name" value="FAD_PCMH"/>
    <property type="match status" value="1"/>
</dbReference>
<name>A0AAW1RTG6_9CHLO</name>
<feature type="signal peptide" evidence="4">
    <location>
        <begin position="1"/>
        <end position="25"/>
    </location>
</feature>
<accession>A0AAW1RTG6</accession>
<dbReference type="PANTHER" id="PTHR43762:SF1">
    <property type="entry name" value="D-ARABINONO-1,4-LACTONE OXIDASE"/>
    <property type="match status" value="1"/>
</dbReference>
<dbReference type="InterPro" id="IPR016167">
    <property type="entry name" value="FAD-bd_PCMH_sub1"/>
</dbReference>
<dbReference type="InterPro" id="IPR016166">
    <property type="entry name" value="FAD-bd_PCMH"/>
</dbReference>
<dbReference type="InterPro" id="IPR010031">
    <property type="entry name" value="FAD_lactone_oxidase-like"/>
</dbReference>
<organism evidence="6 7">
    <name type="scientific">Elliptochloris bilobata</name>
    <dbReference type="NCBI Taxonomy" id="381761"/>
    <lineage>
        <taxon>Eukaryota</taxon>
        <taxon>Viridiplantae</taxon>
        <taxon>Chlorophyta</taxon>
        <taxon>core chlorophytes</taxon>
        <taxon>Trebouxiophyceae</taxon>
        <taxon>Trebouxiophyceae incertae sedis</taxon>
        <taxon>Elliptochloris clade</taxon>
        <taxon>Elliptochloris</taxon>
    </lineage>
</organism>
<dbReference type="PANTHER" id="PTHR43762">
    <property type="entry name" value="L-GULONOLACTONE OXIDASE"/>
    <property type="match status" value="1"/>
</dbReference>